<name>A0A1M6E7S0_9FLAO</name>
<dbReference type="AlphaFoldDB" id="A0A1M6E7S0"/>
<keyword evidence="2" id="KW-1185">Reference proteome</keyword>
<sequence>MRILLLLLFVLISPALFAQLPRSLMTSSEKITLFDEYDGTMYMKSRYKESSVIDEKSGTYDTKLKYNIYTDALELVQGSKYYEVVKSKTIHARIDGDYFYYCEFKNQRGLIRDGYYILVEMNDKYRIYKKLNLDIKDPEKRERVNSGIAEPGELRTRVTYFIEEEGTIVELPTNKKDMLATFSDKEQELGQYLKKEKIRLKKEEDLIRFVARYNALKSSEANPSQKLLSNITRNK</sequence>
<dbReference type="RefSeq" id="WP_139241947.1">
    <property type="nucleotide sequence ID" value="NZ_FQYP01000003.1"/>
</dbReference>
<accession>A0A1M6E7S0</accession>
<proteinExistence type="predicted"/>
<dbReference type="OrthoDB" id="1158982at2"/>
<organism evidence="1 2">
    <name type="scientific">Aquimarina spongiae</name>
    <dbReference type="NCBI Taxonomy" id="570521"/>
    <lineage>
        <taxon>Bacteria</taxon>
        <taxon>Pseudomonadati</taxon>
        <taxon>Bacteroidota</taxon>
        <taxon>Flavobacteriia</taxon>
        <taxon>Flavobacteriales</taxon>
        <taxon>Flavobacteriaceae</taxon>
        <taxon>Aquimarina</taxon>
    </lineage>
</organism>
<protein>
    <submittedName>
        <fullName evidence="1">Uncharacterized protein</fullName>
    </submittedName>
</protein>
<dbReference type="EMBL" id="FQYP01000003">
    <property type="protein sequence ID" value="SHI81485.1"/>
    <property type="molecule type" value="Genomic_DNA"/>
</dbReference>
<gene>
    <name evidence="1" type="ORF">SAMN04488508_103266</name>
</gene>
<dbReference type="Proteomes" id="UP000184432">
    <property type="component" value="Unassembled WGS sequence"/>
</dbReference>
<reference evidence="2" key="1">
    <citation type="submission" date="2016-11" db="EMBL/GenBank/DDBJ databases">
        <authorList>
            <person name="Varghese N."/>
            <person name="Submissions S."/>
        </authorList>
    </citation>
    <scope>NUCLEOTIDE SEQUENCE [LARGE SCALE GENOMIC DNA]</scope>
    <source>
        <strain evidence="2">DSM 22623</strain>
    </source>
</reference>
<evidence type="ECO:0000313" key="2">
    <source>
        <dbReference type="Proteomes" id="UP000184432"/>
    </source>
</evidence>
<evidence type="ECO:0000313" key="1">
    <source>
        <dbReference type="EMBL" id="SHI81485.1"/>
    </source>
</evidence>